<sequence length="343" mass="40933">MDKKVLIIGPTFFDKNESVQKAFMQLGWDAKVLGYLEDEPLYNRVLSKVGVDYFKSKKRTLFNEMIVKEYKEFKPEMVFILKGNILDRQTLDIMRGSKRVLWMMDSIFRVHETMKNIDLYDYRFMYEKKDAQRLSESDISAKFLPCALDEHDYYPIVDVEQDIDIVFVGSMYIEKSENREQLLDGIISRFPDRNIQLYGKYLHIKRPDRLVKYYLKNYRRYYKNVNVNTNDVNRLYARAKIAINMHHSQTEYSANQRFFELMGSKVFQIVDETEYIRNEFLQGENVVCFGNVEELLEKVEEYIDESGKRERISQNGYDEVLRSHTFKNRIEMVLSEIYGSGQL</sequence>
<dbReference type="Proteomes" id="UP000027946">
    <property type="component" value="Unassembled WGS sequence"/>
</dbReference>
<dbReference type="Pfam" id="PF13524">
    <property type="entry name" value="Glyco_trans_1_2"/>
    <property type="match status" value="1"/>
</dbReference>
<dbReference type="EMBL" id="JJMM01000014">
    <property type="protein sequence ID" value="KDR94615.1"/>
    <property type="molecule type" value="Genomic_DNA"/>
</dbReference>
<name>A0A069REM0_PEPLI</name>
<evidence type="ECO:0000259" key="1">
    <source>
        <dbReference type="Pfam" id="PF13524"/>
    </source>
</evidence>
<feature type="domain" description="Spore protein YkvP/CgeB glycosyl transferase-like" evidence="1">
    <location>
        <begin position="179"/>
        <end position="334"/>
    </location>
</feature>
<dbReference type="STRING" id="1121324.CLIT_14c00760"/>
<dbReference type="AlphaFoldDB" id="A0A069REM0"/>
<dbReference type="Gene3D" id="3.40.50.2000">
    <property type="entry name" value="Glycogen Phosphorylase B"/>
    <property type="match status" value="1"/>
</dbReference>
<dbReference type="OrthoDB" id="7019976at2"/>
<protein>
    <recommendedName>
        <fullName evidence="1">Spore protein YkvP/CgeB glycosyl transferase-like domain-containing protein</fullName>
    </recommendedName>
</protein>
<proteinExistence type="predicted"/>
<evidence type="ECO:0000313" key="3">
    <source>
        <dbReference type="Proteomes" id="UP000027946"/>
    </source>
</evidence>
<dbReference type="eggNOG" id="COG4641">
    <property type="taxonomic scope" value="Bacteria"/>
</dbReference>
<evidence type="ECO:0000313" key="2">
    <source>
        <dbReference type="EMBL" id="KDR94615.1"/>
    </source>
</evidence>
<comment type="caution">
    <text evidence="2">The sequence shown here is derived from an EMBL/GenBank/DDBJ whole genome shotgun (WGS) entry which is preliminary data.</text>
</comment>
<organism evidence="2 3">
    <name type="scientific">Peptoclostridium litorale DSM 5388</name>
    <dbReference type="NCBI Taxonomy" id="1121324"/>
    <lineage>
        <taxon>Bacteria</taxon>
        <taxon>Bacillati</taxon>
        <taxon>Bacillota</taxon>
        <taxon>Clostridia</taxon>
        <taxon>Peptostreptococcales</taxon>
        <taxon>Peptoclostridiaceae</taxon>
        <taxon>Peptoclostridium</taxon>
    </lineage>
</organism>
<reference evidence="2 3" key="1">
    <citation type="submission" date="2014-03" db="EMBL/GenBank/DDBJ databases">
        <title>Genome sequence of Clostridium litorale W6, DSM 5388.</title>
        <authorList>
            <person name="Poehlein A."/>
            <person name="Jagirdar A."/>
            <person name="Khonsari B."/>
            <person name="Chibani C.M."/>
            <person name="Gutierrez Gutierrez D.A."/>
            <person name="Davydova E."/>
            <person name="Alghaithi H.S."/>
            <person name="Nair K.P."/>
            <person name="Dhamotharan K."/>
            <person name="Chandran L."/>
            <person name="G W."/>
            <person name="Daniel R."/>
        </authorList>
    </citation>
    <scope>NUCLEOTIDE SEQUENCE [LARGE SCALE GENOMIC DNA]</scope>
    <source>
        <strain evidence="2 3">W6</strain>
    </source>
</reference>
<gene>
    <name evidence="2" type="ORF">CLIT_14c00760</name>
</gene>
<dbReference type="SUPFAM" id="SSF53756">
    <property type="entry name" value="UDP-Glycosyltransferase/glycogen phosphorylase"/>
    <property type="match status" value="1"/>
</dbReference>
<dbReference type="InterPro" id="IPR055259">
    <property type="entry name" value="YkvP/CgeB_Glyco_trans-like"/>
</dbReference>
<keyword evidence="3" id="KW-1185">Reference proteome</keyword>
<accession>A0A069REM0</accession>
<dbReference type="RefSeq" id="WP_038266480.1">
    <property type="nucleotide sequence ID" value="NZ_FSRH01000015.1"/>
</dbReference>